<dbReference type="GO" id="GO:0001525">
    <property type="term" value="P:angiogenesis"/>
    <property type="evidence" value="ECO:0007669"/>
    <property type="project" value="UniProtKB-KW"/>
</dbReference>
<feature type="region of interest" description="Disordered" evidence="30">
    <location>
        <begin position="1067"/>
        <end position="1115"/>
    </location>
</feature>
<dbReference type="InterPro" id="IPR012677">
    <property type="entry name" value="Nucleotide-bd_a/b_plait_sf"/>
</dbReference>
<feature type="domain" description="Protein kinase" evidence="32">
    <location>
        <begin position="3469"/>
        <end position="3730"/>
    </location>
</feature>
<dbReference type="EMBL" id="QNUK01000029">
    <property type="protein sequence ID" value="KAF5906703.1"/>
    <property type="molecule type" value="Genomic_DNA"/>
</dbReference>
<keyword evidence="6" id="KW-0597">Phosphoprotein</keyword>
<feature type="region of interest" description="Disordered" evidence="30">
    <location>
        <begin position="952"/>
        <end position="997"/>
    </location>
</feature>
<dbReference type="InterPro" id="IPR011009">
    <property type="entry name" value="Kinase-like_dom_sf"/>
</dbReference>
<feature type="domain" description="Eph LBD" evidence="37">
    <location>
        <begin position="2882"/>
        <end position="3056"/>
    </location>
</feature>
<accession>A0A8J4UD85</accession>
<feature type="transmembrane region" description="Helical" evidence="31">
    <location>
        <begin position="3392"/>
        <end position="3414"/>
    </location>
</feature>
<feature type="domain" description="RRM" evidence="33">
    <location>
        <begin position="52"/>
        <end position="124"/>
    </location>
</feature>
<dbReference type="Pfam" id="PF15010">
    <property type="entry name" value="FAM131"/>
    <property type="match status" value="1"/>
</dbReference>
<dbReference type="FunFam" id="3.30.200.20:FF:000001">
    <property type="entry name" value="Ephrin type-A receptor 5"/>
    <property type="match status" value="1"/>
</dbReference>
<evidence type="ECO:0000256" key="5">
    <source>
        <dbReference type="ARBA" id="ARBA00022475"/>
    </source>
</evidence>
<dbReference type="Gene3D" id="2.60.40.1770">
    <property type="entry name" value="ephrin a2 ectodomain"/>
    <property type="match status" value="1"/>
</dbReference>
<evidence type="ECO:0000256" key="2">
    <source>
        <dbReference type="ARBA" id="ARBA00004251"/>
    </source>
</evidence>
<evidence type="ECO:0000256" key="4">
    <source>
        <dbReference type="ARBA" id="ARBA00011902"/>
    </source>
</evidence>
<dbReference type="InterPro" id="IPR035979">
    <property type="entry name" value="RBD_domain_sf"/>
</dbReference>
<dbReference type="InterPro" id="IPR049095">
    <property type="entry name" value="MINT_MID"/>
</dbReference>
<dbReference type="Pfam" id="PF00076">
    <property type="entry name" value="RRM_1"/>
    <property type="match status" value="1"/>
</dbReference>
<dbReference type="InterPro" id="IPR001090">
    <property type="entry name" value="Ephrin_rcpt_lig-bd_dom"/>
</dbReference>
<evidence type="ECO:0000256" key="17">
    <source>
        <dbReference type="ARBA" id="ARBA00022889"/>
    </source>
</evidence>
<dbReference type="Pfam" id="PF14575">
    <property type="entry name" value="EphA2_TM"/>
    <property type="match status" value="1"/>
</dbReference>
<evidence type="ECO:0000256" key="30">
    <source>
        <dbReference type="SAM" id="MobiDB-lite"/>
    </source>
</evidence>
<dbReference type="CDD" id="cd21543">
    <property type="entry name" value="SPOC_SHARP"/>
    <property type="match status" value="1"/>
</dbReference>
<keyword evidence="11" id="KW-0677">Repeat</keyword>
<keyword evidence="7" id="KW-0037">Angiogenesis</keyword>
<dbReference type="FunFam" id="2.60.40.10:FF:000059">
    <property type="entry name" value="Ephrin type-A receptor 6"/>
    <property type="match status" value="1"/>
</dbReference>
<dbReference type="InterPro" id="IPR001245">
    <property type="entry name" value="Ser-Thr/Tyr_kinase_cat_dom"/>
</dbReference>
<evidence type="ECO:0000256" key="13">
    <source>
        <dbReference type="ARBA" id="ARBA00022777"/>
    </source>
</evidence>
<dbReference type="GO" id="GO:0005886">
    <property type="term" value="C:plasma membrane"/>
    <property type="evidence" value="ECO:0007669"/>
    <property type="project" value="UniProtKB-SubCell"/>
</dbReference>
<dbReference type="Proteomes" id="UP000727407">
    <property type="component" value="Unassembled WGS sequence"/>
</dbReference>
<dbReference type="InterPro" id="IPR050449">
    <property type="entry name" value="Ephrin_rcpt_TKs"/>
</dbReference>
<dbReference type="PROSITE" id="PS00109">
    <property type="entry name" value="PROTEIN_KINASE_TYR"/>
    <property type="match status" value="1"/>
</dbReference>
<keyword evidence="26" id="KW-0539">Nucleus</keyword>
<dbReference type="PANTHER" id="PTHR46877:SF20">
    <property type="entry name" value="RECEPTOR PROTEIN-TYROSINE KINASE"/>
    <property type="match status" value="1"/>
</dbReference>
<keyword evidence="39" id="KW-1185">Reference proteome</keyword>
<evidence type="ECO:0000256" key="3">
    <source>
        <dbReference type="ARBA" id="ARBA00010635"/>
    </source>
</evidence>
<evidence type="ECO:0000256" key="7">
    <source>
        <dbReference type="ARBA" id="ARBA00022657"/>
    </source>
</evidence>
<dbReference type="SUPFAM" id="SSF56112">
    <property type="entry name" value="Protein kinase-like (PK-like)"/>
    <property type="match status" value="1"/>
</dbReference>
<dbReference type="FunFam" id="3.30.70.330:FF:000118">
    <property type="entry name" value="msx2-interacting protein-like isoform X1"/>
    <property type="match status" value="1"/>
</dbReference>
<feature type="domain" description="SAM" evidence="34">
    <location>
        <begin position="3759"/>
        <end position="3805"/>
    </location>
</feature>
<evidence type="ECO:0000256" key="23">
    <source>
        <dbReference type="ARBA" id="ARBA00023163"/>
    </source>
</evidence>
<evidence type="ECO:0000256" key="21">
    <source>
        <dbReference type="ARBA" id="ARBA00023136"/>
    </source>
</evidence>
<feature type="region of interest" description="Disordered" evidence="30">
    <location>
        <begin position="1871"/>
        <end position="1915"/>
    </location>
</feature>
<dbReference type="InterPro" id="IPR001660">
    <property type="entry name" value="SAM"/>
</dbReference>
<feature type="compositionally biased region" description="Low complexity" evidence="30">
    <location>
        <begin position="2536"/>
        <end position="2546"/>
    </location>
</feature>
<keyword evidence="16 28" id="KW-0694">RNA-binding</keyword>
<gene>
    <name evidence="38" type="primary">spen</name>
    <name evidence="38" type="ORF">DAT39_003586</name>
</gene>
<feature type="domain" description="Fibronectin type-III" evidence="35">
    <location>
        <begin position="3291"/>
        <end position="3387"/>
    </location>
</feature>
<feature type="compositionally biased region" description="Polar residues" evidence="30">
    <location>
        <begin position="2115"/>
        <end position="2142"/>
    </location>
</feature>
<dbReference type="SMART" id="SM00615">
    <property type="entry name" value="EPH_lbd"/>
    <property type="match status" value="1"/>
</dbReference>
<comment type="catalytic activity">
    <reaction evidence="27">
        <text>L-tyrosyl-[protein] + ATP = O-phospho-L-tyrosyl-[protein] + ADP + H(+)</text>
        <dbReference type="Rhea" id="RHEA:10596"/>
        <dbReference type="Rhea" id="RHEA-COMP:10136"/>
        <dbReference type="Rhea" id="RHEA-COMP:20101"/>
        <dbReference type="ChEBI" id="CHEBI:15378"/>
        <dbReference type="ChEBI" id="CHEBI:30616"/>
        <dbReference type="ChEBI" id="CHEBI:46858"/>
        <dbReference type="ChEBI" id="CHEBI:61978"/>
        <dbReference type="ChEBI" id="CHEBI:456216"/>
        <dbReference type="EC" id="2.7.10.1"/>
    </reaction>
</comment>
<dbReference type="FunFam" id="1.10.510.10:FF:000019">
    <property type="entry name" value="Ephrin type-A receptor 5"/>
    <property type="match status" value="1"/>
</dbReference>
<evidence type="ECO:0000256" key="6">
    <source>
        <dbReference type="ARBA" id="ARBA00022553"/>
    </source>
</evidence>
<dbReference type="GO" id="GO:0030425">
    <property type="term" value="C:dendrite"/>
    <property type="evidence" value="ECO:0007669"/>
    <property type="project" value="TreeGrafter"/>
</dbReference>
<dbReference type="CDD" id="cd00185">
    <property type="entry name" value="TNFRSF"/>
    <property type="match status" value="1"/>
</dbReference>
<dbReference type="InterPro" id="IPR034175">
    <property type="entry name" value="SHARP_RRM4"/>
</dbReference>
<dbReference type="GO" id="GO:0003723">
    <property type="term" value="F:RNA binding"/>
    <property type="evidence" value="ECO:0007669"/>
    <property type="project" value="UniProtKB-UniRule"/>
</dbReference>
<keyword evidence="8" id="KW-0808">Transferase</keyword>
<dbReference type="InterPro" id="IPR020635">
    <property type="entry name" value="Tyr_kinase_cat_dom"/>
</dbReference>
<dbReference type="CDD" id="cd00063">
    <property type="entry name" value="FN3"/>
    <property type="match status" value="2"/>
</dbReference>
<dbReference type="InterPro" id="IPR009030">
    <property type="entry name" value="Growth_fac_rcpt_cys_sf"/>
</dbReference>
<dbReference type="Gene3D" id="1.10.510.10">
    <property type="entry name" value="Transferase(Phosphotransferase) domain 1"/>
    <property type="match status" value="1"/>
</dbReference>
<dbReference type="PROSITE" id="PS51550">
    <property type="entry name" value="EPH_LBD"/>
    <property type="match status" value="1"/>
</dbReference>
<evidence type="ECO:0000259" key="32">
    <source>
        <dbReference type="PROSITE" id="PS50011"/>
    </source>
</evidence>
<dbReference type="InterPro" id="IPR036116">
    <property type="entry name" value="FN3_sf"/>
</dbReference>
<dbReference type="InterPro" id="IPR013783">
    <property type="entry name" value="Ig-like_fold"/>
</dbReference>
<evidence type="ECO:0000313" key="38">
    <source>
        <dbReference type="EMBL" id="KAF5906703.1"/>
    </source>
</evidence>
<feature type="region of interest" description="Disordered" evidence="30">
    <location>
        <begin position="1574"/>
        <end position="1628"/>
    </location>
</feature>
<evidence type="ECO:0000259" key="35">
    <source>
        <dbReference type="PROSITE" id="PS50853"/>
    </source>
</evidence>
<feature type="compositionally biased region" description="Basic and acidic residues" evidence="30">
    <location>
        <begin position="399"/>
        <end position="410"/>
    </location>
</feature>
<evidence type="ECO:0000259" key="36">
    <source>
        <dbReference type="PROSITE" id="PS50917"/>
    </source>
</evidence>
<dbReference type="InterPro" id="IPR003961">
    <property type="entry name" value="FN3_dom"/>
</dbReference>
<feature type="compositionally biased region" description="Polar residues" evidence="30">
    <location>
        <begin position="2195"/>
        <end position="2216"/>
    </location>
</feature>
<dbReference type="SUPFAM" id="SSF54928">
    <property type="entry name" value="RNA-binding domain, RBD"/>
    <property type="match status" value="1"/>
</dbReference>
<feature type="region of interest" description="Disordered" evidence="30">
    <location>
        <begin position="2096"/>
        <end position="2150"/>
    </location>
</feature>
<dbReference type="InterPro" id="IPR013761">
    <property type="entry name" value="SAM/pointed_sf"/>
</dbReference>
<keyword evidence="10" id="KW-0732">Signal</keyword>
<evidence type="ECO:0000256" key="22">
    <source>
        <dbReference type="ARBA" id="ARBA00023137"/>
    </source>
</evidence>
<evidence type="ECO:0000259" key="37">
    <source>
        <dbReference type="PROSITE" id="PS51550"/>
    </source>
</evidence>
<feature type="compositionally biased region" description="Basic and acidic residues" evidence="30">
    <location>
        <begin position="2518"/>
        <end position="2528"/>
    </location>
</feature>
<keyword evidence="9 31" id="KW-0812">Transmembrane</keyword>
<proteinExistence type="inferred from homology"/>
<feature type="region of interest" description="Disordered" evidence="30">
    <location>
        <begin position="331"/>
        <end position="412"/>
    </location>
</feature>
<feature type="compositionally biased region" description="Basic and acidic residues" evidence="30">
    <location>
        <begin position="1091"/>
        <end position="1102"/>
    </location>
</feature>
<dbReference type="Pfam" id="PF00536">
    <property type="entry name" value="SAM_1"/>
    <property type="match status" value="1"/>
</dbReference>
<feature type="region of interest" description="Disordered" evidence="30">
    <location>
        <begin position="433"/>
        <end position="460"/>
    </location>
</feature>
<dbReference type="Gene3D" id="3.30.70.330">
    <property type="match status" value="1"/>
</dbReference>
<dbReference type="Gene3D" id="1.10.150.50">
    <property type="entry name" value="Transcription Factor, Ets-1"/>
    <property type="match status" value="1"/>
</dbReference>
<keyword evidence="19" id="KW-0805">Transcription regulation</keyword>
<dbReference type="InterPro" id="IPR027936">
    <property type="entry name" value="Eph_TM"/>
</dbReference>
<evidence type="ECO:0000256" key="11">
    <source>
        <dbReference type="ARBA" id="ARBA00022737"/>
    </source>
</evidence>
<evidence type="ECO:0000256" key="28">
    <source>
        <dbReference type="PROSITE-ProRule" id="PRU00176"/>
    </source>
</evidence>
<organism evidence="38 39">
    <name type="scientific">Clarias magur</name>
    <name type="common">Asian catfish</name>
    <name type="synonym">Macropteronotus magur</name>
    <dbReference type="NCBI Taxonomy" id="1594786"/>
    <lineage>
        <taxon>Eukaryota</taxon>
        <taxon>Metazoa</taxon>
        <taxon>Chordata</taxon>
        <taxon>Craniata</taxon>
        <taxon>Vertebrata</taxon>
        <taxon>Euteleostomi</taxon>
        <taxon>Actinopterygii</taxon>
        <taxon>Neopterygii</taxon>
        <taxon>Teleostei</taxon>
        <taxon>Ostariophysi</taxon>
        <taxon>Siluriformes</taxon>
        <taxon>Clariidae</taxon>
        <taxon>Clarias</taxon>
    </lineage>
</organism>
<dbReference type="GO" id="GO:0005005">
    <property type="term" value="F:transmembrane-ephrin receptor activity"/>
    <property type="evidence" value="ECO:0007669"/>
    <property type="project" value="TreeGrafter"/>
</dbReference>
<evidence type="ECO:0000256" key="1">
    <source>
        <dbReference type="ARBA" id="ARBA00004123"/>
    </source>
</evidence>
<keyword evidence="23" id="KW-0804">Transcription</keyword>
<feature type="compositionally biased region" description="Basic and acidic residues" evidence="30">
    <location>
        <begin position="331"/>
        <end position="359"/>
    </location>
</feature>
<dbReference type="InterPro" id="IPR016194">
    <property type="entry name" value="SPOC-like_C_dom_sf"/>
</dbReference>
<dbReference type="InterPro" id="IPR008979">
    <property type="entry name" value="Galactose-bd-like_sf"/>
</dbReference>
<feature type="compositionally biased region" description="Basic and acidic residues" evidence="30">
    <location>
        <begin position="234"/>
        <end position="258"/>
    </location>
</feature>
<feature type="region of interest" description="Disordered" evidence="30">
    <location>
        <begin position="853"/>
        <end position="873"/>
    </location>
</feature>
<dbReference type="SMART" id="SM00360">
    <property type="entry name" value="RRM"/>
    <property type="match status" value="1"/>
</dbReference>
<keyword evidence="12 29" id="KW-0547">Nucleotide-binding</keyword>
<evidence type="ECO:0000259" key="33">
    <source>
        <dbReference type="PROSITE" id="PS50102"/>
    </source>
</evidence>
<feature type="region of interest" description="Disordered" evidence="30">
    <location>
        <begin position="1756"/>
        <end position="1813"/>
    </location>
</feature>
<evidence type="ECO:0000313" key="39">
    <source>
        <dbReference type="Proteomes" id="UP000727407"/>
    </source>
</evidence>
<dbReference type="SUPFAM" id="SSF57184">
    <property type="entry name" value="Growth factor receptor domain"/>
    <property type="match status" value="1"/>
</dbReference>
<dbReference type="Gene3D" id="3.30.200.20">
    <property type="entry name" value="Phosphorylase Kinase, domain 1"/>
    <property type="match status" value="1"/>
</dbReference>
<feature type="compositionally biased region" description="Pro residues" evidence="30">
    <location>
        <begin position="2037"/>
        <end position="2055"/>
    </location>
</feature>
<feature type="compositionally biased region" description="Polar residues" evidence="30">
    <location>
        <begin position="1885"/>
        <end position="1901"/>
    </location>
</feature>
<evidence type="ECO:0000256" key="8">
    <source>
        <dbReference type="ARBA" id="ARBA00022679"/>
    </source>
</evidence>
<feature type="compositionally biased region" description="Polar residues" evidence="30">
    <location>
        <begin position="1757"/>
        <end position="1777"/>
    </location>
</feature>
<feature type="compositionally biased region" description="Low complexity" evidence="30">
    <location>
        <begin position="262"/>
        <end position="276"/>
    </location>
</feature>
<keyword evidence="15" id="KW-0832">Ubl conjugation</keyword>
<feature type="domain" description="Fibronectin type-III" evidence="35">
    <location>
        <begin position="3180"/>
        <end position="3290"/>
    </location>
</feature>
<dbReference type="InterPro" id="IPR017441">
    <property type="entry name" value="Protein_kinase_ATP_BS"/>
</dbReference>
<dbReference type="FunFam" id="2.60.40.1770:FF:000001">
    <property type="entry name" value="Ephrin type-A receptor 5"/>
    <property type="match status" value="1"/>
</dbReference>
<sequence>DIDIKKVNGAPQYAFLQYCDIASVCKAIKKMDGEYLGSNRLKLGFGKSMPTTCVWLDGLASNITEQYLTRHFCRYGHVVKVVFDRLKGMALVLYNNIECAQAAVKETKGWKIGGNKIKVDFANHESQMAFYRSMQASGQDIRDFYDILTDRRDERRPIYHEFSTERTCYENVRTPGTYAEELRRKYSARSREFYTEWDPYTADYYDPRYYDEPCEFRDYRDAYEQDIRKYSYMQRERNRDRERFETERERDHSRRTAEHNQSPSLPRRPSSPTASPVLSERLVSDSEHLIYSRSSERSGSCSSISPPRFEKPDRICLDRYSKTDKLEKERALFEADRGNGGEKERRAGRKDKGEKDRTEKHKLRKLKLSSPSIPSSETDLEPDREASPDTAPHNCNKTLVKEKESGKGRLDLPPCVVHLTRVKEKEGKFIDHGIIEKQRMKATSDHASSPTPPSLADNKSMLHRVEIQSREVLKHGKPPKDKCLASQVEIVDKEGKIKGRKYLKAEPVFEKNNSDADRLAARKRRFEEETTRAKRLRRVTQDEDEGRLGQKWLGNHHFSKRLEEDKKFAQHEMSKRDSRIDRKECLVTLSTTREDPELEISKKLGHNGDLQLKELSEDETAPINELEQKMPGDGAKNQQCLSPTVSEDRNLEIEQHLINLKGHSAMEQIDGLNSEERLLFDLDHSQSCRKQMEQSRRLQQQLKDSSTDDQNHVLGKTSLDVTDVSPPLKPKRSEEFDYHFITNKECSYQESGQLSDDSEKNVTSDLVDQDLLADSLHVNANKAKDKLKPENNSHWDGFKCNNHNSVTDFDLFKPKKSLIFNEGLGWDSKMKDMSFPSTIVKRESIRKRLVPELEPGEVRSDSDDDYDDGDYAHMSPKMDTSLKRECDGKVLDLKLSGSLEKNKFYEFALDKTITPDTKALLERAKSLSSSREDNWSFLRYDSRFTSFRNCTDKEKVEPTPRPIPSWYMKKKKIRSDSEGKLDDKKQDPKREEQESGELFASRFLHSSIFEQDSRRLRHLECKDSDPEIGISKENAMITVEKSEPLSANHVQEPIVLFHNRFLELQQKKEKDHESHFSEREPETVEKNASLDQEKINSPKEPDAGTGFNSVSPSLSECLLNPTETHVHQNKPASPVTESLVIDEKIEDIQIVSNQLSQAVNDLKTAVAKNTPPLTKMDHTEEENCKHTENPVNALAVEQNVDLKPLTPGACLSNLDAESDPAKCFSPIPAEMKDAQVPLKIELSEEKIEYLDCNSDQNVESSLEMQLVVSEPEVEPTQPARKQTKNKKAKANSSALSPMLPTQPASIEKPAIRKSERIDREKLKRTSSPRGEATKTISDSKTTSKSPVYATDMEQVTDPSMPYGRTRQRRNVRSVYATPHEDEAHQQQGKDFAESSRSMRKRVDKESVQQDVSTPPTITRRGRPPKTRKRMDDVTPMKGEQKTSEDDDSHTKEAGKGGEITKVTEGWRSPRSQKVSAIVKAGQSRKPTKADKPSEDDGSEILKSQDKAKYESSLLEKVTKSEMDPVDKVQLQVQLSEKNVKVKVPRLTRNTKTVHSVNLKNLVIDLSGDAVNDALYSGDENSQHCQDPSKKAKAELSEKEESRSKSKDVNDLSPDKRAEVPSDGEATAEPEVVFLSQQMELERAVEKISNLAVEQPTPYKEPSSQPSVVLTPVVAESDQTEVEKPANPSSETELAAAIDSITAENISADGDGFHTPPTYTSLLPTSESLILPTSNEVIEPETNLVIKNMVIKNRDFGPSSNLAPDSKSSQPTDVTGSPPSEMPKKGGRPRLKTPKKSKGRKVSSNKKTDVISHTVSEAELSAVKLPESIPEDMQTTNPKTATSAAAATVVTVAAACKHDVASVVTLNTPKEAEQPAIDQPEPQESAFHSASNSPSYLRSSDASSERIAPALTPPSTCLNVTPSHLAKVPHTSPDWVTRTEEKVLPPMHKVAVVASTPTVVVGGHSANTAIPPDTKASDVDPSSSTLRKILMEPKYVSALNSSSVPSTLLTTSLTDPRMSQNESLPVIKSSVLVDRPNPVTPVTPQTVPPQQPPPQPSETINIFKEKMGNTVISSSATSVISRIPMTFDFDNTPHISLSNRSSALSQPKHKYRFGMNDTNTNRYHGLSNSDEGRPSDNTPSNTGTGPGLRVNTSEGVMVLSYSGQKTEGLQRIVAKISQIPPASAVDIEFQQSVSKSHVKQEQIQPQPSTPKASQTSMAPGHAGAILNNQRFNAQPVISSIKKESPVFDKSESSHVGSPSAPLKTFQHLSPSHQVLRYNQSMLQQHHIKKTPVVESISVKADGKQLQSFSHSPVLSPHPSPLPGNHISSPAAPNDRLVCHPKHELHCPRTLASPFSKVCPPSTSVDLGAKGPNYVINVHHPEQSVIMHPHSATQSVTVSQLSQGNVRMNTPPLSGINYGVRTDSLSSPTSGPPQRSTTPQPVIMRERLLKQHASAGQVSGANENDVRLFQQGTCRTSVSQVHSDVVVMQPEYKGIHHGGLHLEHYNRDVRVLMPQQLTEHPRVSETHKAQTPEPPSLSSPSYTTSASSKLPSVKNPSLTLRDSPKALDVKTHSPHSENRVIGHTPGSVISAQGVQRIQPGSPSSMPEFYREMHGFHSKLPGSSVIGINMANYGIASSQSSQESEHRPKAAHIASAGPLRETTLSMPHVRHPGSVDMSHVHRVQGENTSPAYTSPTRITHKSELAHSLQKGPQSLASGLISILPSAPSSIRVNRKADNAGPPLVDMVQLLKKYPIVWQGHLALKNDSAAVQLHFVSGNNLLAHRSLPPSEGGPPLRIAQRMRLEASQLEGVARRMTLEDDYCLLLALPCGLDQDDVLIQTHALKTCFITYLQAKQAAGIINVPNPGSNQNKPLLATSQRDLTEAREVLLDMVASGGELGWLTWPDQNGWEIGQQAVNGTLLYNYFVCNVEAREQDNWLRTTFIQRHPTATRVFVEMRFLVRDCNSFNADSVTCKETFNLYTSEADADIGTSFRKGQFRKVATIAPDEISGIGDMRVNIETKVVDNLSRKGFYLAFQDIGACVAIYSVRVYYKTCPATVKSLASFPETVAVAGSENQALREVAGACVENAESEDQPRIYCTVDGEWVVPVGQCQCSPGYEAVDDTCQECKPGFFKASVSNEGCRPCPKNTHPSSPGARSCPCLEGFYRAPEEPMSAACSGLPSPPKTLAATTAQMAIGKLELSWSPPGDTGGRSDITYSVICERCQASVCQPCGEKVRYEPGNMDIKETSVIVSELEPHLNYSFTVEARNGVSQFSSQKATSNISTALHYTDPPSVTGMRLVERSAKSLSLSWSVSRRASPSTIRYKLMYCEKEKDETKTGKTYTVLVLDKNSVQISDLSPSTVYLFQVQAIGNGNVGSNSVEEEFSTLPEVGNTAVILGAVVGGGAILFIVLVVLLLRKRRKNSHTRQGPEDAYFSSPEQLKPLKTYVDPHTYEDPNTAVLKFASEIHPSHITKQKVIGAGEFGEVYRGILKVPGRKEGAVAIKTLKPGYTEKQRQDFLSEASIMGQFSHQNIIRLEGVVTKFKHAMIVTEYMENGALDKYLRDHDGEMSSFQLVGMLRGIAAGMKYLSDMSYVHRDLAARNILVNSNLECKVSDFGLSRVLEDDPEGTYTTSGGKIPIRWTAPEAIAYRKFTSASDVWSFGIVMWEVMAFGERPYWDMSNHEVMKAINEAFRLPAPMDCPSTVYQLMLQCWLQDRSKRPRFQDILSLLDKLLKSPDSLKTIADFDPRVSIRLPSTSGSDGSPFRSVSEWLESIKMSQYSENFSMAGVVSMEQVLQMKSDHPSFIQHGEQIITCLRVTMGACLCKGHQDIQNSQQHSMGEIQSWTEGQPIVKGNHQPYNGSVTDKKNGNGYNIGELATSSLIGLVATIKEHITKPTAMAQGRVAHLIEWKGWGGETTSGEGWCGWTRDGGGWGGAGTTLQEDEQLYSHLTDEIKEARFAAGVAEQFALAEAEMNAWPSPEVADRATTSTVQLQ</sequence>
<dbReference type="SMART" id="SM00220">
    <property type="entry name" value="S_TKc"/>
    <property type="match status" value="1"/>
</dbReference>
<dbReference type="SUPFAM" id="SSF47769">
    <property type="entry name" value="SAM/Pointed domain"/>
    <property type="match status" value="1"/>
</dbReference>
<feature type="compositionally biased region" description="Basic and acidic residues" evidence="30">
    <location>
        <begin position="433"/>
        <end position="444"/>
    </location>
</feature>
<feature type="binding site" evidence="29">
    <location>
        <position position="3501"/>
    </location>
    <ligand>
        <name>ATP</name>
        <dbReference type="ChEBI" id="CHEBI:30616"/>
    </ligand>
</feature>
<dbReference type="InterPro" id="IPR002049">
    <property type="entry name" value="LE_dom"/>
</dbReference>
<evidence type="ECO:0000256" key="29">
    <source>
        <dbReference type="PROSITE-ProRule" id="PRU10141"/>
    </source>
</evidence>
<dbReference type="Pfam" id="PF25599">
    <property type="entry name" value="Ephrin_CRD"/>
    <property type="match status" value="1"/>
</dbReference>
<feature type="region of interest" description="Disordered" evidence="30">
    <location>
        <begin position="690"/>
        <end position="713"/>
    </location>
</feature>
<keyword evidence="5" id="KW-1003">Cell membrane</keyword>
<evidence type="ECO:0000256" key="27">
    <source>
        <dbReference type="ARBA" id="ARBA00051243"/>
    </source>
</evidence>
<comment type="similarity">
    <text evidence="3">Belongs to the FAM131 family.</text>
</comment>
<evidence type="ECO:0000256" key="14">
    <source>
        <dbReference type="ARBA" id="ARBA00022840"/>
    </source>
</evidence>
<feature type="region of interest" description="Disordered" evidence="30">
    <location>
        <begin position="2195"/>
        <end position="2218"/>
    </location>
</feature>
<evidence type="ECO:0000256" key="9">
    <source>
        <dbReference type="ARBA" id="ARBA00022692"/>
    </source>
</evidence>
<dbReference type="PRINTS" id="PR00109">
    <property type="entry name" value="TYRKINASE"/>
</dbReference>
<dbReference type="FunFam" id="2.60.120.260:FF:000023">
    <property type="entry name" value="Ephrin type-A receptor 2"/>
    <property type="match status" value="1"/>
</dbReference>
<feature type="region of interest" description="Disordered" evidence="30">
    <location>
        <begin position="2518"/>
        <end position="2560"/>
    </location>
</feature>
<name>A0A8J4UD85_CLAMG</name>
<dbReference type="SUPFAM" id="SSF49265">
    <property type="entry name" value="Fibronectin type III"/>
    <property type="match status" value="1"/>
</dbReference>
<dbReference type="PROSITE" id="PS00791">
    <property type="entry name" value="RECEPTOR_TYR_KIN_V_2"/>
    <property type="match status" value="1"/>
</dbReference>
<evidence type="ECO:0000256" key="19">
    <source>
        <dbReference type="ARBA" id="ARBA00023015"/>
    </source>
</evidence>
<feature type="region of interest" description="Disordered" evidence="30">
    <location>
        <begin position="234"/>
        <end position="283"/>
    </location>
</feature>
<comment type="caution">
    <text evidence="38">The sequence shown here is derived from an EMBL/GenBank/DDBJ whole genome shotgun (WGS) entry which is preliminary data.</text>
</comment>
<feature type="region of interest" description="Disordered" evidence="30">
    <location>
        <begin position="2036"/>
        <end position="2058"/>
    </location>
</feature>
<keyword evidence="17" id="KW-0130">Cell adhesion</keyword>
<protein>
    <recommendedName>
        <fullName evidence="4">receptor protein-tyrosine kinase</fullName>
        <ecNumber evidence="4">2.7.10.1</ecNumber>
    </recommendedName>
</protein>
<dbReference type="PROSITE" id="PS50917">
    <property type="entry name" value="SPOC"/>
    <property type="match status" value="1"/>
</dbReference>
<feature type="compositionally biased region" description="Basic and acidic residues" evidence="30">
    <location>
        <begin position="1429"/>
        <end position="1455"/>
    </location>
</feature>
<evidence type="ECO:0000256" key="15">
    <source>
        <dbReference type="ARBA" id="ARBA00022843"/>
    </source>
</evidence>
<feature type="region of interest" description="Disordered" evidence="30">
    <location>
        <begin position="1269"/>
        <end position="1508"/>
    </location>
</feature>
<reference evidence="38" key="1">
    <citation type="submission" date="2020-07" db="EMBL/GenBank/DDBJ databases">
        <title>Clarias magur genome sequencing, assembly and annotation.</title>
        <authorList>
            <person name="Kushwaha B."/>
            <person name="Kumar R."/>
            <person name="Das P."/>
            <person name="Joshi C.G."/>
            <person name="Kumar D."/>
            <person name="Nagpure N.S."/>
            <person name="Pandey M."/>
            <person name="Agarwal S."/>
            <person name="Srivastava S."/>
            <person name="Singh M."/>
            <person name="Sahoo L."/>
            <person name="Jayasankar P."/>
            <person name="Meher P.K."/>
            <person name="Koringa P.G."/>
            <person name="Iquebal M.A."/>
            <person name="Das S.P."/>
            <person name="Bit A."/>
            <person name="Patnaik S."/>
            <person name="Patel N."/>
            <person name="Shah T.M."/>
            <person name="Hinsu A."/>
            <person name="Jena J.K."/>
        </authorList>
    </citation>
    <scope>NUCLEOTIDE SEQUENCE</scope>
    <source>
        <strain evidence="38">CIFAMagur01</strain>
        <tissue evidence="38">Testis</tissue>
    </source>
</reference>
<dbReference type="CDD" id="cd00055">
    <property type="entry name" value="EGF_Lam"/>
    <property type="match status" value="1"/>
</dbReference>
<feature type="compositionally biased region" description="Basic and acidic residues" evidence="30">
    <location>
        <begin position="1586"/>
        <end position="1619"/>
    </location>
</feature>
<dbReference type="SUPFAM" id="SSF49785">
    <property type="entry name" value="Galactose-binding domain-like"/>
    <property type="match status" value="1"/>
</dbReference>
<dbReference type="OrthoDB" id="6407164at2759"/>
<keyword evidence="24" id="KW-0675">Receptor</keyword>
<feature type="compositionally biased region" description="Basic and acidic residues" evidence="30">
    <location>
        <begin position="1067"/>
        <end position="1085"/>
    </location>
</feature>
<keyword evidence="25" id="KW-0325">Glycoprotein</keyword>
<dbReference type="GO" id="GO:0007155">
    <property type="term" value="P:cell adhesion"/>
    <property type="evidence" value="ECO:0007669"/>
    <property type="project" value="UniProtKB-KW"/>
</dbReference>
<dbReference type="Pfam" id="PF00041">
    <property type="entry name" value="fn3"/>
    <property type="match status" value="2"/>
</dbReference>
<evidence type="ECO:0000256" key="25">
    <source>
        <dbReference type="ARBA" id="ARBA00023180"/>
    </source>
</evidence>
<evidence type="ECO:0000256" key="18">
    <source>
        <dbReference type="ARBA" id="ARBA00022989"/>
    </source>
</evidence>
<dbReference type="SMART" id="SM01411">
    <property type="entry name" value="Ephrin_rec_like"/>
    <property type="match status" value="1"/>
</dbReference>
<dbReference type="Gene3D" id="2.10.50.10">
    <property type="entry name" value="Tumor Necrosis Factor Receptor, subunit A, domain 2"/>
    <property type="match status" value="1"/>
</dbReference>
<comment type="subcellular location">
    <subcellularLocation>
        <location evidence="2">Cell membrane</location>
        <topology evidence="2">Single-pass type I membrane protein</topology>
    </subcellularLocation>
    <subcellularLocation>
        <location evidence="1">Nucleus</location>
    </subcellularLocation>
</comment>
<dbReference type="Pfam" id="PF01404">
    <property type="entry name" value="Ephrin_lbd"/>
    <property type="match status" value="1"/>
</dbReference>
<feature type="non-terminal residue" evidence="38">
    <location>
        <position position="1"/>
    </location>
</feature>
<dbReference type="Pfam" id="PF20809">
    <property type="entry name" value="MINT_MID"/>
    <property type="match status" value="1"/>
</dbReference>
<evidence type="ECO:0000259" key="34">
    <source>
        <dbReference type="PROSITE" id="PS50105"/>
    </source>
</evidence>
<keyword evidence="18 31" id="KW-1133">Transmembrane helix</keyword>
<dbReference type="Pfam" id="PF07744">
    <property type="entry name" value="SPOC"/>
    <property type="match status" value="1"/>
</dbReference>
<evidence type="ECO:0000256" key="31">
    <source>
        <dbReference type="SAM" id="Phobius"/>
    </source>
</evidence>
<dbReference type="InterPro" id="IPR001426">
    <property type="entry name" value="Tyr_kinase_rcpt_V_CS"/>
</dbReference>
<dbReference type="GO" id="GO:0005634">
    <property type="term" value="C:nucleus"/>
    <property type="evidence" value="ECO:0007669"/>
    <property type="project" value="UniProtKB-SubCell"/>
</dbReference>
<dbReference type="PROSITE" id="PS50105">
    <property type="entry name" value="SAM_DOMAIN"/>
    <property type="match status" value="1"/>
</dbReference>
<keyword evidence="22" id="KW-0829">Tyrosine-protein kinase</keyword>
<feature type="compositionally biased region" description="Basic and acidic residues" evidence="30">
    <location>
        <begin position="1309"/>
        <end position="1323"/>
    </location>
</feature>
<dbReference type="CDD" id="cd12351">
    <property type="entry name" value="RRM4_SHARP"/>
    <property type="match status" value="1"/>
</dbReference>
<dbReference type="SMART" id="SM00219">
    <property type="entry name" value="TyrKc"/>
    <property type="match status" value="1"/>
</dbReference>
<dbReference type="PROSITE" id="PS50853">
    <property type="entry name" value="FN3"/>
    <property type="match status" value="2"/>
</dbReference>
<dbReference type="GO" id="GO:0007411">
    <property type="term" value="P:axon guidance"/>
    <property type="evidence" value="ECO:0007669"/>
    <property type="project" value="TreeGrafter"/>
</dbReference>
<dbReference type="GO" id="GO:0005524">
    <property type="term" value="F:ATP binding"/>
    <property type="evidence" value="ECO:0007669"/>
    <property type="project" value="UniProtKB-UniRule"/>
</dbReference>
<feature type="compositionally biased region" description="Basic residues" evidence="30">
    <location>
        <begin position="1784"/>
        <end position="1803"/>
    </location>
</feature>
<dbReference type="Gene3D" id="2.60.120.260">
    <property type="entry name" value="Galactose-binding domain-like"/>
    <property type="match status" value="1"/>
</dbReference>
<feature type="compositionally biased region" description="Basic and acidic residues" evidence="30">
    <location>
        <begin position="974"/>
        <end position="993"/>
    </location>
</feature>
<evidence type="ECO:0000256" key="20">
    <source>
        <dbReference type="ARBA" id="ARBA00023054"/>
    </source>
</evidence>
<dbReference type="InterPro" id="IPR026782">
    <property type="entry name" value="FAM131"/>
</dbReference>
<dbReference type="InterPro" id="IPR000719">
    <property type="entry name" value="Prot_kinase_dom"/>
</dbReference>
<feature type="compositionally biased region" description="Basic residues" evidence="30">
    <location>
        <begin position="1419"/>
        <end position="1428"/>
    </location>
</feature>
<dbReference type="Pfam" id="PF07714">
    <property type="entry name" value="PK_Tyr_Ser-Thr"/>
    <property type="match status" value="1"/>
</dbReference>
<dbReference type="SMART" id="SM00060">
    <property type="entry name" value="FN3"/>
    <property type="match status" value="2"/>
</dbReference>
<feature type="domain" description="SPOC" evidence="36">
    <location>
        <begin position="2743"/>
        <end position="2903"/>
    </location>
</feature>
<dbReference type="Pfam" id="PF20810">
    <property type="entry name" value="MINT_RID"/>
    <property type="match status" value="1"/>
</dbReference>
<evidence type="ECO:0000256" key="24">
    <source>
        <dbReference type="ARBA" id="ARBA00023170"/>
    </source>
</evidence>
<dbReference type="PROSITE" id="PS50102">
    <property type="entry name" value="RRM"/>
    <property type="match status" value="1"/>
</dbReference>
<dbReference type="Gene3D" id="2.60.40.10">
    <property type="entry name" value="Immunoglobulins"/>
    <property type="match status" value="2"/>
</dbReference>
<dbReference type="PANTHER" id="PTHR46877">
    <property type="entry name" value="EPH RECEPTOR A5"/>
    <property type="match status" value="1"/>
</dbReference>
<keyword evidence="14 29" id="KW-0067">ATP-binding</keyword>
<dbReference type="PROSITE" id="PS00107">
    <property type="entry name" value="PROTEIN_KINASE_ATP"/>
    <property type="match status" value="1"/>
</dbReference>
<dbReference type="FunFam" id="2.10.50.10:FF:000001">
    <property type="entry name" value="Ephrin type-A receptor 5"/>
    <property type="match status" value="1"/>
</dbReference>
<dbReference type="InterPro" id="IPR010912">
    <property type="entry name" value="SPOC_met"/>
</dbReference>
<evidence type="ECO:0000256" key="12">
    <source>
        <dbReference type="ARBA" id="ARBA00022741"/>
    </source>
</evidence>
<dbReference type="SUPFAM" id="SSF100939">
    <property type="entry name" value="SPOC domain-like"/>
    <property type="match status" value="1"/>
</dbReference>
<dbReference type="FunFam" id="2.40.290.10:FF:000002">
    <property type="entry name" value="Spen family transcriptional repressor"/>
    <property type="match status" value="1"/>
</dbReference>
<feature type="compositionally biased region" description="Low complexity" evidence="30">
    <location>
        <begin position="1333"/>
        <end position="1345"/>
    </location>
</feature>
<evidence type="ECO:0000256" key="16">
    <source>
        <dbReference type="ARBA" id="ARBA00022884"/>
    </source>
</evidence>
<dbReference type="InterPro" id="IPR008266">
    <property type="entry name" value="Tyr_kinase_AS"/>
</dbReference>
<dbReference type="InterPro" id="IPR049093">
    <property type="entry name" value="MINT_RID"/>
</dbReference>
<keyword evidence="13" id="KW-0418">Kinase</keyword>
<evidence type="ECO:0000256" key="10">
    <source>
        <dbReference type="ARBA" id="ARBA00022729"/>
    </source>
</evidence>
<dbReference type="InterPro" id="IPR012921">
    <property type="entry name" value="SPOC_C"/>
</dbReference>
<dbReference type="EC" id="2.7.10.1" evidence="4"/>
<evidence type="ECO:0000256" key="26">
    <source>
        <dbReference type="ARBA" id="ARBA00023242"/>
    </source>
</evidence>
<feature type="non-terminal residue" evidence="38">
    <location>
        <position position="3990"/>
    </location>
</feature>
<dbReference type="InterPro" id="IPR000504">
    <property type="entry name" value="RRM_dom"/>
</dbReference>
<keyword evidence="20" id="KW-0175">Coiled coil</keyword>
<dbReference type="Gene3D" id="2.40.290.10">
    <property type="match status" value="1"/>
</dbReference>
<dbReference type="PROSITE" id="PS50011">
    <property type="entry name" value="PROTEIN_KINASE_DOM"/>
    <property type="match status" value="1"/>
</dbReference>
<keyword evidence="21 31" id="KW-0472">Membrane</keyword>